<dbReference type="Proteomes" id="UP000014760">
    <property type="component" value="Unassembled WGS sequence"/>
</dbReference>
<evidence type="ECO:0000313" key="2">
    <source>
        <dbReference type="EnsemblMetazoa" id="CapteP217327"/>
    </source>
</evidence>
<sequence>MARKAAMFLTDTRRQQRKCNLALVIHDLKPCSHKQSLIHRYAQVRKLTPSDYPERTPSLLHQTAYCSPVSRWLIARIIGDRVKLLSEVKRSQRMPEGEAKAEGKCVMIMKLIECVVIYLN</sequence>
<dbReference type="HOGENOM" id="CLU_2051836_0_0_1"/>
<reference evidence="1 3" key="2">
    <citation type="journal article" date="2013" name="Nature">
        <title>Insights into bilaterian evolution from three spiralian genomes.</title>
        <authorList>
            <person name="Simakov O."/>
            <person name="Marletaz F."/>
            <person name="Cho S.J."/>
            <person name="Edsinger-Gonzales E."/>
            <person name="Havlak P."/>
            <person name="Hellsten U."/>
            <person name="Kuo D.H."/>
            <person name="Larsson T."/>
            <person name="Lv J."/>
            <person name="Arendt D."/>
            <person name="Savage R."/>
            <person name="Osoegawa K."/>
            <person name="de Jong P."/>
            <person name="Grimwood J."/>
            <person name="Chapman J.A."/>
            <person name="Shapiro H."/>
            <person name="Aerts A."/>
            <person name="Otillar R.P."/>
            <person name="Terry A.Y."/>
            <person name="Boore J.L."/>
            <person name="Grigoriev I.V."/>
            <person name="Lindberg D.R."/>
            <person name="Seaver E.C."/>
            <person name="Weisblat D.A."/>
            <person name="Putnam N.H."/>
            <person name="Rokhsar D.S."/>
        </authorList>
    </citation>
    <scope>NUCLEOTIDE SEQUENCE</scope>
    <source>
        <strain evidence="1 3">I ESC-2004</strain>
    </source>
</reference>
<protein>
    <submittedName>
        <fullName evidence="1 2">Uncharacterized protein</fullName>
    </submittedName>
</protein>
<dbReference type="EMBL" id="AMQN01017167">
    <property type="status" value="NOT_ANNOTATED_CDS"/>
    <property type="molecule type" value="Genomic_DNA"/>
</dbReference>
<reference evidence="3" key="1">
    <citation type="submission" date="2012-12" db="EMBL/GenBank/DDBJ databases">
        <authorList>
            <person name="Hellsten U."/>
            <person name="Grimwood J."/>
            <person name="Chapman J.A."/>
            <person name="Shapiro H."/>
            <person name="Aerts A."/>
            <person name="Otillar R.P."/>
            <person name="Terry A.Y."/>
            <person name="Boore J.L."/>
            <person name="Simakov O."/>
            <person name="Marletaz F."/>
            <person name="Cho S.-J."/>
            <person name="Edsinger-Gonzales E."/>
            <person name="Havlak P."/>
            <person name="Kuo D.-H."/>
            <person name="Larsson T."/>
            <person name="Lv J."/>
            <person name="Arendt D."/>
            <person name="Savage R."/>
            <person name="Osoegawa K."/>
            <person name="de Jong P."/>
            <person name="Lindberg D.R."/>
            <person name="Seaver E.C."/>
            <person name="Weisblat D.A."/>
            <person name="Putnam N.H."/>
            <person name="Grigoriev I.V."/>
            <person name="Rokhsar D.S."/>
        </authorList>
    </citation>
    <scope>NUCLEOTIDE SEQUENCE</scope>
    <source>
        <strain evidence="3">I ESC-2004</strain>
    </source>
</reference>
<dbReference type="AlphaFoldDB" id="R7VEE9"/>
<gene>
    <name evidence="1" type="ORF">CAPTEDRAFT_217327</name>
</gene>
<evidence type="ECO:0000313" key="1">
    <source>
        <dbReference type="EMBL" id="ELU16962.1"/>
    </source>
</evidence>
<reference evidence="2" key="3">
    <citation type="submission" date="2015-06" db="UniProtKB">
        <authorList>
            <consortium name="EnsemblMetazoa"/>
        </authorList>
    </citation>
    <scope>IDENTIFICATION</scope>
</reference>
<accession>R7VEE9</accession>
<keyword evidence="3" id="KW-1185">Reference proteome</keyword>
<proteinExistence type="predicted"/>
<dbReference type="EnsemblMetazoa" id="CapteT217327">
    <property type="protein sequence ID" value="CapteP217327"/>
    <property type="gene ID" value="CapteG217327"/>
</dbReference>
<organism evidence="1">
    <name type="scientific">Capitella teleta</name>
    <name type="common">Polychaete worm</name>
    <dbReference type="NCBI Taxonomy" id="283909"/>
    <lineage>
        <taxon>Eukaryota</taxon>
        <taxon>Metazoa</taxon>
        <taxon>Spiralia</taxon>
        <taxon>Lophotrochozoa</taxon>
        <taxon>Annelida</taxon>
        <taxon>Polychaeta</taxon>
        <taxon>Sedentaria</taxon>
        <taxon>Scolecida</taxon>
        <taxon>Capitellidae</taxon>
        <taxon>Capitella</taxon>
    </lineage>
</organism>
<evidence type="ECO:0000313" key="3">
    <source>
        <dbReference type="Proteomes" id="UP000014760"/>
    </source>
</evidence>
<name>R7VEE9_CAPTE</name>
<dbReference type="EMBL" id="KB292798">
    <property type="protein sequence ID" value="ELU16962.1"/>
    <property type="molecule type" value="Genomic_DNA"/>
</dbReference>